<keyword evidence="11 33" id="KW-0945">Host-virus interaction</keyword>
<evidence type="ECO:0000313" key="38">
    <source>
        <dbReference type="EMBL" id="AOK87955.1"/>
    </source>
</evidence>
<evidence type="ECO:0000256" key="11">
    <source>
        <dbReference type="ARBA" id="ARBA00022581"/>
    </source>
</evidence>
<keyword evidence="18 33" id="KW-0946">Virion</keyword>
<evidence type="ECO:0000256" key="14">
    <source>
        <dbReference type="ARBA" id="ARBA00022692"/>
    </source>
</evidence>
<dbReference type="HAMAP" id="MF_04083">
    <property type="entry name" value="HIV_ENV"/>
    <property type="match status" value="1"/>
</dbReference>
<evidence type="ECO:0000256" key="29">
    <source>
        <dbReference type="ARBA" id="ARBA00023280"/>
    </source>
</evidence>
<dbReference type="GO" id="GO:0019064">
    <property type="term" value="P:fusion of virus membrane with host plasma membrane"/>
    <property type="evidence" value="ECO:0007669"/>
    <property type="project" value="UniProtKB-UniRule"/>
</dbReference>
<feature type="site" description="Cleavage; by host furin" evidence="33">
    <location>
        <begin position="500"/>
        <end position="501"/>
    </location>
</feature>
<feature type="short sequence motif" description="YXXL motif; contains endocytosis signal" evidence="33">
    <location>
        <begin position="701"/>
        <end position="704"/>
    </location>
</feature>
<keyword evidence="15 33" id="KW-0053">Apoptosis</keyword>
<evidence type="ECO:0000256" key="3">
    <source>
        <dbReference type="ARBA" id="ARBA00004505"/>
    </source>
</evidence>
<comment type="miscellaneous">
    <text evidence="33">Inhibitors targeting HIV-1 viral envelope proteins are used as antiretroviral drugs. Attachment of virions to the cell surface via non-specific interactions and CD4 binding can be blocked by inhibitors that include cyanovirin-N, cyclotriazadisulfonamide analogs, PRO 2000, TNX 355 and PRO 542. In addition, BMS 806 can block CD4-induced conformational changes. Env interactions with the coreceptor molecules can be targeted by CCR5 antagonists including SCH-D, maraviroc (UK 427857) and aplaviroc (GW 873140), and the CXCR4 antagonist AMD 070. Fusion of viral and cellular membranes can be inhibited by peptides such as enfuvirtide and tifuvirtide (T 1249). Resistance to inhibitors associated with mutations in Env are observed. Most of the time, single mutations confer only a modest reduction in drug susceptibility. Combination of several mutations is usually required to develop a high-level drug resistance.</text>
</comment>
<evidence type="ECO:0000256" key="12">
    <source>
        <dbReference type="ARBA" id="ARBA00022595"/>
    </source>
</evidence>
<feature type="disulfide bond" evidence="33">
    <location>
        <begin position="220"/>
        <end position="231"/>
    </location>
</feature>
<evidence type="ECO:0000256" key="7">
    <source>
        <dbReference type="ARBA" id="ARBA00022506"/>
    </source>
</evidence>
<keyword evidence="7 33" id="KW-1168">Fusion of virus membrane with host membrane</keyword>
<feature type="chain" id="PRO_5023395828" description="Envelope glycoprotein gp160" evidence="33">
    <location>
        <begin position="32"/>
        <end position="841"/>
    </location>
</feature>
<keyword evidence="16 33" id="KW-0732">Signal</keyword>
<keyword evidence="29 33" id="KW-0899">Viral immunoevasion</keyword>
<comment type="function">
    <text evidence="33">Transmembrane protein gp41: Acts as a class I viral fusion protein. Under the current model, the protein has at least 3 conformational states: pre-fusion native state, pre-hairpin intermediate state, and post-fusion hairpin state. During fusion of viral and target intracellular membranes, the coiled coil regions (heptad repeats) assume a trimer-of-hairpins structure, positioning the fusion peptide in close proximity to the C-terminal region of the ectodomain. The formation of this structure appears to drive apposition and subsequent fusion of viral and target cell membranes. Complete fusion occurs in host cell endosomes and is dynamin-dependent, however some lipid transfer might occur at the plasma membrane. The virus undergoes clathrin-dependent internalization long before endosomal fusion, thus minimizing the surface exposure of conserved viral epitopes during fusion and reducing the efficacy of inhibitors targeting these epitopes. Membranes fusion leads to delivery of the nucleocapsid into the cytoplasm.</text>
</comment>
<feature type="coiled-coil region" evidence="33">
    <location>
        <begin position="622"/>
        <end position="656"/>
    </location>
</feature>
<evidence type="ECO:0000256" key="22">
    <source>
        <dbReference type="ARBA" id="ARBA00022989"/>
    </source>
</evidence>
<keyword evidence="20 33" id="KW-0261">Viral envelope protein</keyword>
<keyword evidence="9 33" id="KW-1032">Host cell membrane</keyword>
<feature type="region of interest" description="CD4-binding loop" evidence="33">
    <location>
        <begin position="354"/>
        <end position="364"/>
    </location>
</feature>
<feature type="disulfide bond" evidence="33">
    <location>
        <begin position="368"/>
        <end position="435"/>
    </location>
</feature>
<dbReference type="GO" id="GO:0044175">
    <property type="term" value="C:host cell endosome membrane"/>
    <property type="evidence" value="ECO:0007669"/>
    <property type="project" value="UniProtKB-SubCell"/>
</dbReference>
<feature type="region of interest" description="MPER; binding to GalCer" evidence="33">
    <location>
        <begin position="651"/>
        <end position="672"/>
    </location>
</feature>
<comment type="PTM">
    <text evidence="33">Palmitoylation of the transmembrane protein and of Env polyprotein (prior to its proteolytic cleavage) is essential for their association with host cell membrane lipid rafts. Palmitoylation is therefore required for envelope trafficking to classical lipid rafts, but not for viral replication.</text>
</comment>
<comment type="subunit">
    <text evidence="32">The mature envelope protein (Env) consists of a homotrimer of non-covalently associated gp120-gp41 heterodimers. The resulting complex protrudes from the virus surface as a spike. There seems to be as few as 10 spikes on the average virion. Interacts with host CD4, CCR5 and CXCR4. Gp120 also interacts with the C-type lectins CD209/DC-SIGN and CLEC4M/DC-SIGNR (collectively referred to as DC-SIGN(R)). Gp120 and gp41 interact with GalCer. Gp120 interacts with host ITGA4/ITGB7 complex; on CD4+ T-cells, this interaction results in rapid activation of integrin ITGAL/LFA-1, which facilitates efficient cell-to-cell spreading of HIV-1. Gp120 interacts with cell-associated heparan sulfate; this interaction increases virus infectivity on permissive cells and may be involved in infection of CD4- cells.</text>
</comment>
<feature type="disulfide bond" evidence="33">
    <location>
        <begin position="210"/>
        <end position="239"/>
    </location>
</feature>
<feature type="region of interest" description="Fusion peptide" evidence="33">
    <location>
        <begin position="501"/>
        <end position="521"/>
    </location>
</feature>
<comment type="subcellular location">
    <molecule>Surface protein gp120</molecule>
    <subcellularLocation>
        <location evidence="33">Virion membrane</location>
        <topology evidence="33">Peripheral membrane protein</topology>
    </subcellularLocation>
    <subcellularLocation>
        <location evidence="33">Host cell membrane</location>
        <topology evidence="33">Peripheral membrane protein</topology>
    </subcellularLocation>
    <subcellularLocation>
        <location evidence="33">Host endosome membrane</location>
        <topology evidence="33">Single-pass type I membrane protein</topology>
    </subcellularLocation>
    <text evidence="33">The surface protein is not anchored to the viral envelope, but associates with the extravirion surface through its binding to TM. It is probably concentrated at the site of budding and incorporated into the virions possibly by contacts between the cytoplasmic tail of Env and the N-terminus of Gag.</text>
</comment>
<evidence type="ECO:0000259" key="37">
    <source>
        <dbReference type="Pfam" id="PF00517"/>
    </source>
</evidence>
<keyword evidence="10 33" id="KW-1165">Clathrin-mediated endocytosis of virus by host</keyword>
<evidence type="ECO:0000256" key="25">
    <source>
        <dbReference type="ARBA" id="ARBA00023136"/>
    </source>
</evidence>
<comment type="PTM">
    <text evidence="33">Specific enzymatic cleavages in vivo yield mature proteins. Envelope glycoproteins are synthesized as a inactive precursor that is heavily N-glycosylated and processed likely by host cell furin in the Golgi to yield the mature SU and TM proteins. The cleavage site between SU and TM requires the minimal sequence [KR]-X-[KR]-R. About 2 of the 9 disulfide bonds of gp41 are reduced by P4HB/PDI, following binding to CD4 receptor.</text>
</comment>
<keyword evidence="23 33" id="KW-1039">Host endosome</keyword>
<keyword evidence="27 33" id="KW-1015">Disulfide bond</keyword>
<keyword evidence="30 33" id="KW-0449">Lipoprotein</keyword>
<feature type="domain" description="Human immunodeficiency virus 1 envelope glycoprotein Gp120" evidence="36">
    <location>
        <begin position="146"/>
        <end position="500"/>
    </location>
</feature>
<evidence type="ECO:0000256" key="28">
    <source>
        <dbReference type="ARBA" id="ARBA00023180"/>
    </source>
</evidence>
<dbReference type="Gene3D" id="2.170.40.20">
    <property type="entry name" value="Human immunodeficiency virus 1, Gp160, envelope glycoprotein"/>
    <property type="match status" value="2"/>
</dbReference>
<dbReference type="SUPFAM" id="SSF58069">
    <property type="entry name" value="Virus ectodomain"/>
    <property type="match status" value="1"/>
</dbReference>
<keyword evidence="14 33" id="KW-0812">Transmembrane</keyword>
<dbReference type="GO" id="GO:0019031">
    <property type="term" value="C:viral envelope"/>
    <property type="evidence" value="ECO:0007669"/>
    <property type="project" value="UniProtKB-KW"/>
</dbReference>
<feature type="disulfide bond" evidence="33">
    <location>
        <begin position="53"/>
        <end position="73"/>
    </location>
</feature>
<keyword evidence="22 33" id="KW-1133">Transmembrane helix</keyword>
<evidence type="ECO:0000256" key="35">
    <source>
        <dbReference type="SAM" id="MobiDB-lite"/>
    </source>
</evidence>
<comment type="function">
    <text evidence="33">Surface protein gp120: Attaches the virus to the host lymphoid cell by binding to the primary receptor CD4. This interaction induces a structural rearrangement creating a high affinity binding site for a chemokine coreceptor like CXCR4 and/or CCR5. Acts as a ligand for CD209/DC-SIGN and CLEC4M/DC-SIGNR, which are respectively found on dendritic cells (DCs), and on endothelial cells of liver sinusoids and lymph node sinuses. These interactions allow capture of viral particles at mucosal surfaces by these cells and subsequent transmission to permissive cells. HIV subverts the migration properties of dendritic cells to gain access to CD4+ T-cells in lymph nodes. Virus transmission to permissive T-cells occurs either in trans (without DCs infection, through viral capture and transmission), or in cis (following DCs productive infection, through the usual CD4-gp120 interaction), thereby inducing a robust infection. In trans infection, bound virions remain infectious over days and it is proposed that they are not degraded, but protected in non-lysosomal acidic organelles within the DCs close to the cell membrane thus contributing to the viral infectious potential during DCs' migration from the periphery to the lymphoid tissues. On arrival at lymphoid tissues, intact virions recycle back to DCs' cell surface allowing virus transmission to CD4+ T-cells.</text>
</comment>
<evidence type="ECO:0000256" key="27">
    <source>
        <dbReference type="ARBA" id="ARBA00023157"/>
    </source>
</evidence>
<feature type="transmembrane region" description="Helical" evidence="34">
    <location>
        <begin position="501"/>
        <end position="524"/>
    </location>
</feature>
<keyword evidence="17 33" id="KW-1161">Viral attachment to host cell</keyword>
<dbReference type="GO" id="GO:0075512">
    <property type="term" value="P:clathrin-dependent endocytosis of virus by host cell"/>
    <property type="evidence" value="ECO:0007669"/>
    <property type="project" value="UniProtKB-UniRule"/>
</dbReference>
<keyword evidence="25 33" id="KW-0472">Membrane</keyword>
<comment type="domain">
    <text evidence="33 34">The 17 amino acids long immunosuppressive region is present in many retroviral envelope proteins. Synthetic peptides derived from this relatively conserved sequence inhibit immune function in vitro and in vivo.</text>
</comment>
<evidence type="ECO:0000256" key="4">
    <source>
        <dbReference type="ARBA" id="ARBA00004563"/>
    </source>
</evidence>
<keyword evidence="21 33" id="KW-1164">Virus endocytosis by host</keyword>
<evidence type="ECO:0000256" key="8">
    <source>
        <dbReference type="ARBA" id="ARBA00022510"/>
    </source>
</evidence>
<comment type="subunit">
    <text evidence="33">The mature envelope protein (Env) consists of a homotrimer of non-covalently associated gp120-gp41 heterodimers. The resulting complex protrudes from the virus surface as a spike. There seems to be as few as 10 spikes on the average virion. Surface protein gp120 interacts with host CD4, CCR5 and CXCR4. Gp120 also interacts with the C-type lectins CD209/DC-SIGN and CLEC4M/DC-SIGNR (collectively referred to as DC-SIGN(R)). Gp120 and gp41 interact with GalCer. Gp120 interacts with host ITGA4/ITGB7 complex; on CD4+ T-cells, this interaction results in rapid activation of integrin ITGAL/LFA-1, which facilitates efficient cell-to-cell spreading of HIV-1. Gp120 interacts with cell-associated heparan sulfate; this interaction increases virus infectivity on permissive cells and may be involved in infection of CD4- cells.</text>
</comment>
<dbReference type="Pfam" id="PF00516">
    <property type="entry name" value="GP120"/>
    <property type="match status" value="2"/>
</dbReference>
<evidence type="ECO:0000256" key="9">
    <source>
        <dbReference type="ARBA" id="ARBA00022511"/>
    </source>
</evidence>
<evidence type="ECO:0000256" key="31">
    <source>
        <dbReference type="ARBA" id="ARBA00023296"/>
    </source>
</evidence>
<dbReference type="Gene3D" id="1.20.5.490">
    <property type="entry name" value="Single helix bin"/>
    <property type="match status" value="1"/>
</dbReference>
<keyword evidence="12 33" id="KW-1162">Viral penetration into host cytoplasm</keyword>
<keyword evidence="24 33" id="KW-0175">Coiled coil</keyword>
<dbReference type="GO" id="GO:0055036">
    <property type="term" value="C:virion membrane"/>
    <property type="evidence" value="ECO:0007669"/>
    <property type="project" value="UniProtKB-SubCell"/>
</dbReference>
<dbReference type="FunFam" id="2.170.40.20:FF:000003">
    <property type="entry name" value="Envelope glycoprotein gp160"/>
    <property type="match status" value="1"/>
</dbReference>
<feature type="disulfide bond" evidence="33">
    <location>
        <begin position="375"/>
        <end position="408"/>
    </location>
</feature>
<reference evidence="38" key="1">
    <citation type="submission" date="2016-08" db="EMBL/GenBank/DDBJ databases">
        <title>Escape from humoral immunity is associated with treatment failure in HIV-1-infected patients receiving long-term antiretroviral therapy: implication for predicting treatment outcome and designing individual therapeutic regimen.</title>
        <authorList>
            <person name="Ouyang Y."/>
            <person name="Yin Q."/>
            <person name="Li Z."/>
            <person name="Ma L."/>
        </authorList>
    </citation>
    <scope>NUCLEOTIDE SEQUENCE</scope>
    <source>
        <strain evidence="38">2142-2-22</strain>
    </source>
</reference>
<evidence type="ECO:0000256" key="5">
    <source>
        <dbReference type="ARBA" id="ARBA00004578"/>
    </source>
</evidence>
<dbReference type="InterPro" id="IPR000777">
    <property type="entry name" value="HIV1_Gp120"/>
</dbReference>
<comment type="similarity">
    <text evidence="33">Belongs to the HIV-1 env protein family.</text>
</comment>
<evidence type="ECO:0000256" key="19">
    <source>
        <dbReference type="ARBA" id="ARBA00022870"/>
    </source>
</evidence>
<evidence type="ECO:0000256" key="13">
    <source>
        <dbReference type="ARBA" id="ARBA00022685"/>
    </source>
</evidence>
<evidence type="ECO:0000256" key="15">
    <source>
        <dbReference type="ARBA" id="ARBA00022703"/>
    </source>
</evidence>
<keyword evidence="28 33" id="KW-0325">Glycoprotein</keyword>
<evidence type="ECO:0000256" key="30">
    <source>
        <dbReference type="ARBA" id="ARBA00023288"/>
    </source>
</evidence>
<keyword evidence="19 33" id="KW-1043">Host membrane</keyword>
<evidence type="ECO:0000256" key="2">
    <source>
        <dbReference type="ARBA" id="ARBA00004433"/>
    </source>
</evidence>
<dbReference type="GO" id="GO:0005198">
    <property type="term" value="F:structural molecule activity"/>
    <property type="evidence" value="ECO:0007669"/>
    <property type="project" value="UniProtKB-UniRule"/>
</dbReference>
<dbReference type="Pfam" id="PF00517">
    <property type="entry name" value="GP41"/>
    <property type="match status" value="1"/>
</dbReference>
<feature type="transmembrane region" description="Helical" evidence="34">
    <location>
        <begin position="667"/>
        <end position="694"/>
    </location>
</feature>
<dbReference type="GO" id="GO:0020002">
    <property type="term" value="C:host cell plasma membrane"/>
    <property type="evidence" value="ECO:0007669"/>
    <property type="project" value="UniProtKB-SubCell"/>
</dbReference>
<evidence type="ECO:0000256" key="16">
    <source>
        <dbReference type="ARBA" id="ARBA00022729"/>
    </source>
</evidence>
<evidence type="ECO:0000256" key="33">
    <source>
        <dbReference type="HAMAP-Rule" id="MF_04083"/>
    </source>
</evidence>
<evidence type="ECO:0000256" key="10">
    <source>
        <dbReference type="ARBA" id="ARBA00022570"/>
    </source>
</evidence>
<organism evidence="38">
    <name type="scientific">Human immunodeficiency virus type 1</name>
    <name type="common">HIV-1</name>
    <dbReference type="NCBI Taxonomy" id="11676"/>
    <lineage>
        <taxon>Viruses</taxon>
        <taxon>Riboviria</taxon>
        <taxon>Pararnavirae</taxon>
        <taxon>Artverviricota</taxon>
        <taxon>Revtraviricetes</taxon>
        <taxon>Ortervirales</taxon>
        <taxon>Retroviridae</taxon>
        <taxon>Orthoretrovirinae</taxon>
        <taxon>Lentivirus</taxon>
        <taxon>Lentivirus humimdef1</taxon>
    </lineage>
</organism>
<feature type="lipid moiety-binding region" description="S-palmitoyl cysteine; by host" evidence="33">
    <location>
        <position position="753"/>
    </location>
</feature>
<comment type="domain">
    <text evidence="33">The YXXL motif is involved in determining the exact site of viral release at the surface of infected mononuclear cells and promotes endocytosis. YXXL and di-leucine endocytosis motifs interact directly or indirectly with the clathrin adapter complexes, opperate independently, and their activities are not additive.</text>
</comment>
<dbReference type="GO" id="GO:0019062">
    <property type="term" value="P:virion attachment to host cell"/>
    <property type="evidence" value="ECO:0007669"/>
    <property type="project" value="UniProtKB-UniRule"/>
</dbReference>
<dbReference type="InterPro" id="IPR000328">
    <property type="entry name" value="GP41-like"/>
</dbReference>
<evidence type="ECO:0000256" key="17">
    <source>
        <dbReference type="ARBA" id="ARBA00022804"/>
    </source>
</evidence>
<comment type="domain">
    <text evidence="33">The CD4-binding region is targeted by the antibody b12.</text>
</comment>
<comment type="caution">
    <text evidence="33 34">Lacks conserved residue(s) required for the propagation of feature annotation.</text>
</comment>
<dbReference type="FunFam" id="1.20.5.490:FF:000001">
    <property type="entry name" value="Envelope glycoprotein gp160"/>
    <property type="match status" value="1"/>
</dbReference>
<evidence type="ECO:0000256" key="24">
    <source>
        <dbReference type="ARBA" id="ARBA00023054"/>
    </source>
</evidence>
<accession>A0A1C8Z2U6</accession>
<dbReference type="FunFam" id="2.170.40.20:FF:000001">
    <property type="entry name" value="Envelope glycoprotein gp160"/>
    <property type="match status" value="1"/>
</dbReference>
<evidence type="ECO:0000256" key="23">
    <source>
        <dbReference type="ARBA" id="ARBA00023046"/>
    </source>
</evidence>
<dbReference type="CDD" id="cd09909">
    <property type="entry name" value="HIV-1-like_HR1-HR2"/>
    <property type="match status" value="1"/>
</dbReference>
<dbReference type="SUPFAM" id="SSF56502">
    <property type="entry name" value="gp120 core"/>
    <property type="match status" value="1"/>
</dbReference>
<feature type="short sequence motif" description="Di-leucine internalization motif" evidence="33">
    <location>
        <begin position="840"/>
        <end position="841"/>
    </location>
</feature>
<dbReference type="EMBL" id="KX693590">
    <property type="protein sequence ID" value="AOK87955.1"/>
    <property type="molecule type" value="Genomic_DNA"/>
</dbReference>
<evidence type="ECO:0000256" key="32">
    <source>
        <dbReference type="ARBA" id="ARBA00062028"/>
    </source>
</evidence>
<dbReference type="GO" id="GO:1903908">
    <property type="term" value="P:positive regulation of plasma membrane raft polarization"/>
    <property type="evidence" value="ECO:0007669"/>
    <property type="project" value="UniProtKB-UniRule"/>
</dbReference>
<comment type="PTM">
    <text evidence="33">Highly glycosylated by host. The high number of glycan on the protein is reffered to as 'glycan shield' because it contributes to hide protein sequence from adaptive immune system.</text>
</comment>
<evidence type="ECO:0000256" key="34">
    <source>
        <dbReference type="RuleBase" id="RU363095"/>
    </source>
</evidence>
<comment type="subcellular location">
    <molecule>Transmembrane protein gp41</molecule>
    <subcellularLocation>
        <location evidence="33">Virion membrane</location>
        <topology evidence="33">Single-pass type I membrane protein</topology>
    </subcellularLocation>
    <subcellularLocation>
        <location evidence="33">Host cell membrane</location>
        <topology evidence="33">Single-pass type I membrane protein</topology>
    </subcellularLocation>
    <subcellularLocation>
        <location evidence="33">Host endosome membrane</location>
        <topology evidence="33">Single-pass type I membrane protein</topology>
    </subcellularLocation>
    <text evidence="33">It is probably concentrated at the site of budding and incorporated into the virions possibly by contacts between the cytoplasmic tail of Env and the N-terminus of Gag.</text>
</comment>
<dbReference type="InterPro" id="IPR036377">
    <property type="entry name" value="Gp120_core_sf"/>
</dbReference>
<feature type="domain" description="Retroviral envelope protein GP41-like" evidence="37">
    <location>
        <begin position="519"/>
        <end position="707"/>
    </location>
</feature>
<keyword evidence="13 33" id="KW-0165">Cleavage on pair of basic residues</keyword>
<feature type="topological domain" description="Cytoplasmic" evidence="33">
    <location>
        <begin position="695"/>
        <end position="841"/>
    </location>
</feature>
<comment type="miscellaneous">
    <text evidence="33">HIV-1 lineages are divided in three main groups, M (for Major), O (for Outlier), and N (for New, or Non-M, Non-O). The vast majority of strains found worldwide belong to the group M. Group O seems to be endemic to and largely confined to Cameroon and neighboring countries in West Central Africa, where these viruses represent a small minority of HIV-1 strains. The group N is represented by a limited number of isolates from Cameroonian persons. The group M is further subdivided in 9 clades or subtypes (A to D, F to H, J and K).</text>
</comment>
<evidence type="ECO:0000256" key="21">
    <source>
        <dbReference type="ARBA" id="ARBA00022890"/>
    </source>
</evidence>
<evidence type="ECO:0000256" key="18">
    <source>
        <dbReference type="ARBA" id="ARBA00022844"/>
    </source>
</evidence>
<feature type="chain" id="PRO_5023395827" description="Transmembrane protein gp41" evidence="33">
    <location>
        <begin position="501"/>
        <end position="841"/>
    </location>
</feature>
<dbReference type="GO" id="GO:0019082">
    <property type="term" value="P:viral protein processing"/>
    <property type="evidence" value="ECO:0007669"/>
    <property type="project" value="UniProtKB-UniRule"/>
</dbReference>
<evidence type="ECO:0000259" key="36">
    <source>
        <dbReference type="Pfam" id="PF00516"/>
    </source>
</evidence>
<comment type="subcellular location">
    <subcellularLocation>
        <location evidence="3">Host cell membrane</location>
        <topology evidence="3">Peripheral membrane protein</topology>
    </subcellularLocation>
    <subcellularLocation>
        <location evidence="1">Host cell membrane</location>
        <topology evidence="1">Single-pass type I membrane protein</topology>
    </subcellularLocation>
    <subcellularLocation>
        <location evidence="2">Host endosome membrane</location>
        <topology evidence="2">Peripheral membrane protein</topology>
    </subcellularLocation>
    <subcellularLocation>
        <location evidence="5">Host endosome membrane</location>
        <topology evidence="5">Single-pass type I membrane protein</topology>
    </subcellularLocation>
    <subcellularLocation>
        <location evidence="6">Virion membrane</location>
        <topology evidence="6">Peripheral membrane protein</topology>
    </subcellularLocation>
    <subcellularLocation>
        <location evidence="4">Virion membrane</location>
        <topology evidence="4">Single-pass type I membrane protein</topology>
    </subcellularLocation>
</comment>
<comment type="domain">
    <text evidence="33">The membrane proximal external region (MPER) present in gp41 is a tryptophan-rich region recognized by the antibodies 2F5, Z13, and 4E10. MPER seems to play a role in fusion.</text>
</comment>
<dbReference type="GO" id="GO:0016020">
    <property type="term" value="C:membrane"/>
    <property type="evidence" value="ECO:0007669"/>
    <property type="project" value="UniProtKB-UniRule"/>
</dbReference>
<evidence type="ECO:0000256" key="1">
    <source>
        <dbReference type="ARBA" id="ARBA00004402"/>
    </source>
</evidence>
<dbReference type="GO" id="GO:1903911">
    <property type="term" value="P:positive regulation of receptor clustering"/>
    <property type="evidence" value="ECO:0007669"/>
    <property type="project" value="UniProtKB-UniRule"/>
</dbReference>
<feature type="region of interest" description="Disordered" evidence="35">
    <location>
        <begin position="708"/>
        <end position="731"/>
    </location>
</feature>
<comment type="function">
    <text evidence="33">Envelope glycoprotein gp160: Oligomerizes in the host endoplasmic reticulum into predominantly trimers. In a second time, gp160 transits in the host Golgi, where glycosylation is completed. The precursor is then proteolytically cleaved in the trans-Golgi and thereby activated by cellular furin or furin-like proteases to produce gp120 and gp41.</text>
</comment>
<proteinExistence type="inferred from homology"/>
<feature type="region of interest" description="Immunosuppression" evidence="33">
    <location>
        <begin position="563"/>
        <end position="581"/>
    </location>
</feature>
<evidence type="ECO:0000256" key="6">
    <source>
        <dbReference type="ARBA" id="ARBA00004650"/>
    </source>
</evidence>
<feature type="region of interest" description="V4" evidence="33">
    <location>
        <begin position="375"/>
        <end position="408"/>
    </location>
</feature>
<protein>
    <recommendedName>
        <fullName evidence="33">Envelope glycoprotein gp160</fullName>
    </recommendedName>
    <alternativeName>
        <fullName evidence="33">Env polyprotein</fullName>
    </alternativeName>
    <component>
        <recommendedName>
            <fullName evidence="33">Surface protein gp120</fullName>
            <shortName evidence="33">SU</shortName>
        </recommendedName>
        <alternativeName>
            <fullName evidence="33">Glycoprotein 120</fullName>
            <shortName evidence="33">gp120</shortName>
        </alternativeName>
    </component>
    <component>
        <recommendedName>
            <fullName evidence="33">Transmembrane protein gp41</fullName>
            <shortName evidence="33">TM</shortName>
        </recommendedName>
        <alternativeName>
            <fullName evidence="33">Glycoprotein 41</fullName>
            <shortName evidence="33">gp41</shortName>
        </alternativeName>
    </component>
</protein>
<dbReference type="GO" id="GO:0052031">
    <property type="term" value="P:symbiont-mediated perturbation of host defense response"/>
    <property type="evidence" value="ECO:0007669"/>
    <property type="project" value="UniProtKB-UniRule"/>
</dbReference>
<evidence type="ECO:0000256" key="26">
    <source>
        <dbReference type="ARBA" id="ARBA00023139"/>
    </source>
</evidence>
<dbReference type="FunFam" id="1.10.287.210:FF:000001">
    <property type="entry name" value="Envelope glycoprotein gp160"/>
    <property type="match status" value="1"/>
</dbReference>
<gene>
    <name evidence="33 38" type="primary">env</name>
</gene>
<organismHost>
    <name type="scientific">Homo sapiens</name>
    <name type="common">Human</name>
    <dbReference type="NCBI Taxonomy" id="9606"/>
</organismHost>
<feature type="domain" description="Human immunodeficiency virus 1 envelope glycoprotein Gp120" evidence="36">
    <location>
        <begin position="33"/>
        <end position="141"/>
    </location>
</feature>
<dbReference type="GO" id="GO:0039654">
    <property type="term" value="P:fusion of virus membrane with host endosome membrane"/>
    <property type="evidence" value="ECO:0007669"/>
    <property type="project" value="UniProtKB-UniRule"/>
</dbReference>
<feature type="disulfide bond" evidence="33">
    <location>
        <begin position="587"/>
        <end position="593"/>
    </location>
</feature>
<dbReference type="InterPro" id="IPR037527">
    <property type="entry name" value="Gp160"/>
</dbReference>
<keyword evidence="8 33" id="KW-1170">Fusion of virus membrane with host endosomal membrane</keyword>
<keyword evidence="31 33" id="KW-1160">Virus entry into host cell</keyword>
<sequence>MRVMGIRRNCQHLWRWGTMLLGMLMICKAAENLWVTVYYGVPVWKEATTTLFCASDAKAYDTEVHNIWATHACVPTDPNPQEVVLGNVTENFNMWKNNMVEQMHEDIISLWDQSLKPCVKVTPLCVTLKCTELRNTTNTSSTTEGGEIKNCSFNVTTRIKKAQEYAFFYNHDIVPIEGDNTSYRLIKCNTSVITQACPKISFEPIPIHYCAPAGFAILKCNNKMFNGTGPCTNVSTVQCTHGIRPVVSTQLLLNGSLAEDEVVIRSSNFTNNARIIIVQLNKSVKINCTRPNNNTRKSIQLGQGRAWYTTGDIIGDIRQAHCNISKTQWTSTLRQITEKLREQFENRTIIFNRSSGGDPEIEMHSFNCRGEFFYCNTSKLFNSTWNGTSTDTSTGNDTTGNDTITLPCRIKQIVNMWQEVGKAMYAPPIEGQISCLSNITGLLLTRDGGDNGTTETFRPGGGDMRDNWRSELYKYKIVKIEPLGVAPTKAKRRVVQREKRAVGIGALFLGFLGAAGSTMGAASITLTVQARQLLSGIVQQQRNLLRAIEAQQHLLQLTVWGIKQLQARVLAVERYLKDQQLLGLWGCSGKLICTTTVPWNVSWSNKSLGEIWNNMTWMEWEREIENYTQVIYTLIEDSQNQQEKNELELLELDKWASLWNWFDITKWLWYIKIFIMIVGGLVGLRIVFAVLSIVNRVRQGYSPLSLQTHFPAQRGPGRPEGIEEEGGERDRDRSERLVNGFLILFWEDLRNLCLFSYHRLRDLLLIVALLGRRGWEVLRYWWNLLQYWIQELKNSATSLLNATAIVVAEGTDRVIGVVQRALRAILNIPTRIRQGLERALL</sequence>
<name>A0A1C8Z2U6_HV1</name>
<keyword evidence="26 33" id="KW-0564">Palmitate</keyword>
<evidence type="ECO:0000256" key="20">
    <source>
        <dbReference type="ARBA" id="ARBA00022879"/>
    </source>
</evidence>
<dbReference type="Gene3D" id="1.10.287.210">
    <property type="match status" value="1"/>
</dbReference>
<comment type="domain">
    <text evidence="33">Some of the most genetically diverse regions of the viral genome are present in Env. They are called variable regions 1 through 5 (V1 through V5). Coreceptor usage of gp120 is determined mainly by the primary structure of the third variable region (V3) in the outer domain of gp120. The sequence of V3 determines which coreceptor, CCR5 and/or CXCR4 (corresponding to R5/macrophage, X4/T cell and R5X4/T cell and macrophage tropism), is used to trigger the fusion potential of the Env complex, and hence which cells the virus can infect. Binding to CCR5 involves a region adjacent in addition to V3.</text>
</comment>